<dbReference type="EMBL" id="ML978720">
    <property type="protein sequence ID" value="KAF2087306.1"/>
    <property type="molecule type" value="Genomic_DNA"/>
</dbReference>
<dbReference type="AlphaFoldDB" id="A0A9P4HXD3"/>
<feature type="compositionally biased region" description="Acidic residues" evidence="1">
    <location>
        <begin position="18"/>
        <end position="35"/>
    </location>
</feature>
<accession>A0A9P4HXD3</accession>
<organism evidence="2 3">
    <name type="scientific">Saccharata proteae CBS 121410</name>
    <dbReference type="NCBI Taxonomy" id="1314787"/>
    <lineage>
        <taxon>Eukaryota</taxon>
        <taxon>Fungi</taxon>
        <taxon>Dikarya</taxon>
        <taxon>Ascomycota</taxon>
        <taxon>Pezizomycotina</taxon>
        <taxon>Dothideomycetes</taxon>
        <taxon>Dothideomycetes incertae sedis</taxon>
        <taxon>Botryosphaeriales</taxon>
        <taxon>Saccharataceae</taxon>
        <taxon>Saccharata</taxon>
    </lineage>
</organism>
<feature type="compositionally biased region" description="Polar residues" evidence="1">
    <location>
        <begin position="54"/>
        <end position="64"/>
    </location>
</feature>
<gene>
    <name evidence="2" type="ORF">K490DRAFT_65699</name>
</gene>
<sequence>MVTGDADSSQAWSLAVGFDDDDDDDDDDDEDDADDDIRNPHPTTTTQPPHEDGQPTTNDVQTRETPAAIPLSTLAEALDDDAGFVAAIEWAEGVEGGAVGVGEGAGDGVVDGVYVAEAEDGPLYVAPLAKASVETSAALLAVAVGVGVFGGVWD</sequence>
<evidence type="ECO:0000256" key="1">
    <source>
        <dbReference type="SAM" id="MobiDB-lite"/>
    </source>
</evidence>
<reference evidence="2" key="1">
    <citation type="journal article" date="2020" name="Stud. Mycol.">
        <title>101 Dothideomycetes genomes: a test case for predicting lifestyles and emergence of pathogens.</title>
        <authorList>
            <person name="Haridas S."/>
            <person name="Albert R."/>
            <person name="Binder M."/>
            <person name="Bloem J."/>
            <person name="Labutti K."/>
            <person name="Salamov A."/>
            <person name="Andreopoulos B."/>
            <person name="Baker S."/>
            <person name="Barry K."/>
            <person name="Bills G."/>
            <person name="Bluhm B."/>
            <person name="Cannon C."/>
            <person name="Castanera R."/>
            <person name="Culley D."/>
            <person name="Daum C."/>
            <person name="Ezra D."/>
            <person name="Gonzalez J."/>
            <person name="Henrissat B."/>
            <person name="Kuo A."/>
            <person name="Liang C."/>
            <person name="Lipzen A."/>
            <person name="Lutzoni F."/>
            <person name="Magnuson J."/>
            <person name="Mondo S."/>
            <person name="Nolan M."/>
            <person name="Ohm R."/>
            <person name="Pangilinan J."/>
            <person name="Park H.-J."/>
            <person name="Ramirez L."/>
            <person name="Alfaro M."/>
            <person name="Sun H."/>
            <person name="Tritt A."/>
            <person name="Yoshinaga Y."/>
            <person name="Zwiers L.-H."/>
            <person name="Turgeon B."/>
            <person name="Goodwin S."/>
            <person name="Spatafora J."/>
            <person name="Crous P."/>
            <person name="Grigoriev I."/>
        </authorList>
    </citation>
    <scope>NUCLEOTIDE SEQUENCE</scope>
    <source>
        <strain evidence="2">CBS 121410</strain>
    </source>
</reference>
<feature type="region of interest" description="Disordered" evidence="1">
    <location>
        <begin position="1"/>
        <end position="66"/>
    </location>
</feature>
<feature type="compositionally biased region" description="Polar residues" evidence="1">
    <location>
        <begin position="1"/>
        <end position="12"/>
    </location>
</feature>
<evidence type="ECO:0000313" key="3">
    <source>
        <dbReference type="Proteomes" id="UP000799776"/>
    </source>
</evidence>
<name>A0A9P4HXD3_9PEZI</name>
<evidence type="ECO:0000313" key="2">
    <source>
        <dbReference type="EMBL" id="KAF2087306.1"/>
    </source>
</evidence>
<dbReference type="Proteomes" id="UP000799776">
    <property type="component" value="Unassembled WGS sequence"/>
</dbReference>
<comment type="caution">
    <text evidence="2">The sequence shown here is derived from an EMBL/GenBank/DDBJ whole genome shotgun (WGS) entry which is preliminary data.</text>
</comment>
<keyword evidence="3" id="KW-1185">Reference proteome</keyword>
<protein>
    <submittedName>
        <fullName evidence="2">Uncharacterized protein</fullName>
    </submittedName>
</protein>
<proteinExistence type="predicted"/>